<dbReference type="EMBL" id="OW240924">
    <property type="protein sequence ID" value="CAH2328662.1"/>
    <property type="molecule type" value="Genomic_DNA"/>
</dbReference>
<accession>A0AAD1WVZ4</accession>
<organism evidence="1 2">
    <name type="scientific">Pelobates cultripes</name>
    <name type="common">Western spadefoot toad</name>
    <dbReference type="NCBI Taxonomy" id="61616"/>
    <lineage>
        <taxon>Eukaryota</taxon>
        <taxon>Metazoa</taxon>
        <taxon>Chordata</taxon>
        <taxon>Craniata</taxon>
        <taxon>Vertebrata</taxon>
        <taxon>Euteleostomi</taxon>
        <taxon>Amphibia</taxon>
        <taxon>Batrachia</taxon>
        <taxon>Anura</taxon>
        <taxon>Pelobatoidea</taxon>
        <taxon>Pelobatidae</taxon>
        <taxon>Pelobates</taxon>
    </lineage>
</organism>
<gene>
    <name evidence="1" type="ORF">PECUL_23A031369</name>
</gene>
<dbReference type="Proteomes" id="UP001295444">
    <property type="component" value="Chromosome 13"/>
</dbReference>
<evidence type="ECO:0000313" key="1">
    <source>
        <dbReference type="EMBL" id="CAH2328662.1"/>
    </source>
</evidence>
<proteinExistence type="predicted"/>
<name>A0AAD1WVZ4_PELCU</name>
<protein>
    <submittedName>
        <fullName evidence="1">Uncharacterized protein</fullName>
    </submittedName>
</protein>
<sequence>MERVVAVVGSIADLQGRRFAGIQASVGSVSPPALTVSSSTQADIGYTIKRSKRNLKVLNLNENL</sequence>
<reference evidence="1" key="1">
    <citation type="submission" date="2022-03" db="EMBL/GenBank/DDBJ databases">
        <authorList>
            <person name="Alioto T."/>
            <person name="Alioto T."/>
            <person name="Gomez Garrido J."/>
        </authorList>
    </citation>
    <scope>NUCLEOTIDE SEQUENCE</scope>
</reference>
<keyword evidence="2" id="KW-1185">Reference proteome</keyword>
<dbReference type="AlphaFoldDB" id="A0AAD1WVZ4"/>
<evidence type="ECO:0000313" key="2">
    <source>
        <dbReference type="Proteomes" id="UP001295444"/>
    </source>
</evidence>